<dbReference type="GO" id="GO:0008168">
    <property type="term" value="F:methyltransferase activity"/>
    <property type="evidence" value="ECO:0007669"/>
    <property type="project" value="UniProtKB-KW"/>
</dbReference>
<dbReference type="PANTHER" id="PTHR43861">
    <property type="entry name" value="TRANS-ACONITATE 2-METHYLTRANSFERASE-RELATED"/>
    <property type="match status" value="1"/>
</dbReference>
<dbReference type="InterPro" id="IPR041698">
    <property type="entry name" value="Methyltransf_25"/>
</dbReference>
<dbReference type="EMBL" id="CP002199">
    <property type="protein sequence ID" value="ADN17819.1"/>
    <property type="molecule type" value="Genomic_DNA"/>
</dbReference>
<evidence type="ECO:0000313" key="4">
    <source>
        <dbReference type="EMBL" id="ADN17819.1"/>
    </source>
</evidence>
<protein>
    <submittedName>
        <fullName evidence="4">Methyltransferase type 11</fullName>
    </submittedName>
</protein>
<gene>
    <name evidence="4" type="ordered locus">Cyan7822_5970</name>
</gene>
<dbReference type="HOGENOM" id="CLU_049749_1_1_3"/>
<dbReference type="Gene3D" id="3.40.50.150">
    <property type="entry name" value="Vaccinia Virus protein VP39"/>
    <property type="match status" value="1"/>
</dbReference>
<evidence type="ECO:0000256" key="2">
    <source>
        <dbReference type="ARBA" id="ARBA00022679"/>
    </source>
</evidence>
<dbReference type="SUPFAM" id="SSF53335">
    <property type="entry name" value="S-adenosyl-L-methionine-dependent methyltransferases"/>
    <property type="match status" value="1"/>
</dbReference>
<organism evidence="4 5">
    <name type="scientific">Gloeothece verrucosa (strain PCC 7822)</name>
    <name type="common">Cyanothece sp. (strain PCC 7822)</name>
    <dbReference type="NCBI Taxonomy" id="497965"/>
    <lineage>
        <taxon>Bacteria</taxon>
        <taxon>Bacillati</taxon>
        <taxon>Cyanobacteriota</taxon>
        <taxon>Cyanophyceae</taxon>
        <taxon>Oscillatoriophycideae</taxon>
        <taxon>Chroococcales</taxon>
        <taxon>Aphanothecaceae</taxon>
        <taxon>Gloeothece</taxon>
        <taxon>Gloeothece verrucosa</taxon>
    </lineage>
</organism>
<dbReference type="OrthoDB" id="9808140at2"/>
<name>E0ULI9_GLOV7</name>
<accession>E0ULI9</accession>
<dbReference type="Pfam" id="PF13649">
    <property type="entry name" value="Methyltransf_25"/>
    <property type="match status" value="1"/>
</dbReference>
<dbReference type="InterPro" id="IPR029063">
    <property type="entry name" value="SAM-dependent_MTases_sf"/>
</dbReference>
<reference evidence="5" key="1">
    <citation type="journal article" date="2011" name="MBio">
        <title>Novel metabolic attributes of the genus Cyanothece, comprising a group of unicellular nitrogen-fixing Cyanobacteria.</title>
        <authorList>
            <person name="Bandyopadhyay A."/>
            <person name="Elvitigala T."/>
            <person name="Welsh E."/>
            <person name="Stockel J."/>
            <person name="Liberton M."/>
            <person name="Min H."/>
            <person name="Sherman L.A."/>
            <person name="Pakrasi H.B."/>
        </authorList>
    </citation>
    <scope>NUCLEOTIDE SEQUENCE [LARGE SCALE GENOMIC DNA]</scope>
    <source>
        <strain evidence="5">PCC 7822</strain>
        <plasmid evidence="5">Cy782201</plasmid>
    </source>
</reference>
<sequence length="229" mass="25279">MNQDPHQQIKRSWEANARAWTEAVRSGSIVSRSLATNAAILQALSEPEIKRVLDLGCGEGWLTRALSSRGIEVIGVDFSAQLIELARAEGGGTFHHCSYSELIAAPKTVGSNFEAIVCNFSLLEKDILELLKSVRSVLVPPGMLVIQTVHPLSEIRQNQYCDGWRTETFTGFGVGFTEAMPWYFRTLSSWVSLLRGSGYCIDKVHEPVHPNTGEPLSLLLVAYSEHHQG</sequence>
<dbReference type="AlphaFoldDB" id="E0ULI9"/>
<dbReference type="Proteomes" id="UP000008206">
    <property type="component" value="Plasmid Cy782201"/>
</dbReference>
<geneLocation type="plasmid" evidence="4 5">
    <name>Cy782201</name>
</geneLocation>
<evidence type="ECO:0000259" key="3">
    <source>
        <dbReference type="Pfam" id="PF13649"/>
    </source>
</evidence>
<proteinExistence type="predicted"/>
<dbReference type="PANTHER" id="PTHR43861:SF1">
    <property type="entry name" value="TRANS-ACONITATE 2-METHYLTRANSFERASE"/>
    <property type="match status" value="1"/>
</dbReference>
<dbReference type="GO" id="GO:0032259">
    <property type="term" value="P:methylation"/>
    <property type="evidence" value="ECO:0007669"/>
    <property type="project" value="UniProtKB-KW"/>
</dbReference>
<keyword evidence="5" id="KW-1185">Reference proteome</keyword>
<keyword evidence="2 4" id="KW-0808">Transferase</keyword>
<dbReference type="KEGG" id="cyj:Cyan7822_5970"/>
<dbReference type="CDD" id="cd02440">
    <property type="entry name" value="AdoMet_MTases"/>
    <property type="match status" value="1"/>
</dbReference>
<evidence type="ECO:0000313" key="5">
    <source>
        <dbReference type="Proteomes" id="UP000008206"/>
    </source>
</evidence>
<dbReference type="RefSeq" id="WP_013334569.1">
    <property type="nucleotide sequence ID" value="NC_014533.1"/>
</dbReference>
<feature type="domain" description="Methyltransferase" evidence="3">
    <location>
        <begin position="52"/>
        <end position="142"/>
    </location>
</feature>
<keyword evidence="4" id="KW-0614">Plasmid</keyword>
<evidence type="ECO:0000256" key="1">
    <source>
        <dbReference type="ARBA" id="ARBA00022603"/>
    </source>
</evidence>
<keyword evidence="1 4" id="KW-0489">Methyltransferase</keyword>